<dbReference type="RefSeq" id="WP_197723822.1">
    <property type="nucleotide sequence ID" value="NZ_AP018449.1"/>
</dbReference>
<reference evidence="1 2" key="1">
    <citation type="journal article" date="2018" name="Int. J. Syst. Evol. Microbiol.">
        <title>Methylomusa anaerophila gen. nov., sp. nov., an anaerobic methanol-utilizing bacterium isolated from a microbial fuel cell.</title>
        <authorList>
            <person name="Amano N."/>
            <person name="Yamamuro A."/>
            <person name="Miyahara M."/>
            <person name="Kouzuma A."/>
            <person name="Abe T."/>
            <person name="Watanabe K."/>
        </authorList>
    </citation>
    <scope>NUCLEOTIDE SEQUENCE [LARGE SCALE GENOMIC DNA]</scope>
    <source>
        <strain evidence="1 2">MMFC1</strain>
    </source>
</reference>
<name>A0A348AMC7_9FIRM</name>
<gene>
    <name evidence="1" type="ORF">MAMMFC1_02910</name>
</gene>
<keyword evidence="1" id="KW-0808">Transferase</keyword>
<accession>A0A348AMC7</accession>
<dbReference type="Gene3D" id="3.30.460.10">
    <property type="entry name" value="Beta Polymerase, domain 2"/>
    <property type="match status" value="1"/>
</dbReference>
<keyword evidence="2" id="KW-1185">Reference proteome</keyword>
<dbReference type="AlphaFoldDB" id="A0A348AMC7"/>
<dbReference type="PANTHER" id="PTHR34822">
    <property type="entry name" value="GRPB DOMAIN PROTEIN (AFU_ORTHOLOGUE AFUA_1G01530)"/>
    <property type="match status" value="1"/>
</dbReference>
<dbReference type="Proteomes" id="UP000276437">
    <property type="component" value="Chromosome"/>
</dbReference>
<dbReference type="SUPFAM" id="SSF81301">
    <property type="entry name" value="Nucleotidyltransferase"/>
    <property type="match status" value="1"/>
</dbReference>
<proteinExistence type="predicted"/>
<evidence type="ECO:0000313" key="2">
    <source>
        <dbReference type="Proteomes" id="UP000276437"/>
    </source>
</evidence>
<dbReference type="PANTHER" id="PTHR34822:SF1">
    <property type="entry name" value="GRPB FAMILY PROTEIN"/>
    <property type="match status" value="1"/>
</dbReference>
<dbReference type="EMBL" id="AP018449">
    <property type="protein sequence ID" value="BBB92225.1"/>
    <property type="molecule type" value="Genomic_DNA"/>
</dbReference>
<evidence type="ECO:0000313" key="1">
    <source>
        <dbReference type="EMBL" id="BBB92225.1"/>
    </source>
</evidence>
<dbReference type="InterPro" id="IPR043519">
    <property type="entry name" value="NT_sf"/>
</dbReference>
<dbReference type="KEGG" id="mana:MAMMFC1_02910"/>
<keyword evidence="1" id="KW-0418">Kinase</keyword>
<dbReference type="Pfam" id="PF04229">
    <property type="entry name" value="GrpB"/>
    <property type="match status" value="1"/>
</dbReference>
<dbReference type="GO" id="GO:0016301">
    <property type="term" value="F:kinase activity"/>
    <property type="evidence" value="ECO:0007669"/>
    <property type="project" value="UniProtKB-KW"/>
</dbReference>
<protein>
    <submittedName>
        <fullName evidence="1">Dephospho-CoA kinase/protein folding accessory domain-containing protein</fullName>
    </submittedName>
</protein>
<organism evidence="1 2">
    <name type="scientific">Methylomusa anaerophila</name>
    <dbReference type="NCBI Taxonomy" id="1930071"/>
    <lineage>
        <taxon>Bacteria</taxon>
        <taxon>Bacillati</taxon>
        <taxon>Bacillota</taxon>
        <taxon>Negativicutes</taxon>
        <taxon>Selenomonadales</taxon>
        <taxon>Sporomusaceae</taxon>
        <taxon>Methylomusa</taxon>
    </lineage>
</organism>
<dbReference type="InterPro" id="IPR007344">
    <property type="entry name" value="GrpB/CoaE"/>
</dbReference>
<sequence>MTTIFVRINHIGSTSVEGLIAKPTIDILLELPKDYAVNDIAQLLQNDEWILMQKDDKQRTLDLGKGYTPNGFAEKVYHLHVKPLGDWNELYFRDYLRQYPNVARQYEALKLGLKEYFEHNRDAYTYAKSDFVMEQSQKAKLEFAGRYLPPEH</sequence>